<dbReference type="EMBL" id="MH319477">
    <property type="protein sequence ID" value="AWX52956.1"/>
    <property type="molecule type" value="Genomic_DNA"/>
</dbReference>
<dbReference type="AlphaFoldDB" id="A0A2Z4M8Y6"/>
<organism evidence="1">
    <name type="scientific">Lactifluus hygrophoroides</name>
    <dbReference type="NCBI Taxonomy" id="1837245"/>
    <lineage>
        <taxon>Eukaryota</taxon>
        <taxon>Fungi</taxon>
        <taxon>Dikarya</taxon>
        <taxon>Basidiomycota</taxon>
        <taxon>Agaricomycotina</taxon>
        <taxon>Agaricomycetes</taxon>
        <taxon>Russulales</taxon>
        <taxon>Russulaceae</taxon>
        <taxon>Lactifluus</taxon>
    </lineage>
</organism>
<geneLocation type="mitochondrion" evidence="1"/>
<dbReference type="RefSeq" id="YP_009504231.1">
    <property type="nucleotide sequence ID" value="NC_038206.1"/>
</dbReference>
<reference evidence="1" key="1">
    <citation type="journal article" date="2019" name="Int. J. Biol. Macromol.">
        <title>Characterization and comparative analysis of six complete mitochondrial genomes from ectomycorrhizal fungi of the Lactarius genus and phylogenetic analysis of the Agaricomycetes.</title>
        <authorList>
            <person name="Li Q."/>
            <person name="Wang Q."/>
            <person name="Jin X."/>
            <person name="Chen Z."/>
            <person name="Xiong C."/>
            <person name="Li P."/>
            <person name="Liu Q."/>
            <person name="Huang W."/>
        </authorList>
    </citation>
    <scope>NUCLEOTIDE SEQUENCE</scope>
</reference>
<dbReference type="GeneID" id="37543277"/>
<evidence type="ECO:0000313" key="1">
    <source>
        <dbReference type="EMBL" id="AWX52956.1"/>
    </source>
</evidence>
<keyword evidence="1" id="KW-0496">Mitochondrion</keyword>
<gene>
    <name evidence="1" type="primary">orf230</name>
</gene>
<protein>
    <submittedName>
        <fullName evidence="1">Uncharacterized protein</fullName>
    </submittedName>
</protein>
<sequence>MKMNINLLIETILLLLAILTSNGFIYSLTIIDWNKTNSSENQFVITNSSEKDVLTPTLLIASKPIEITSSETGVSKNISDSENLIDLETTEGDITQNLNFLDINGENSIVSHINGRTSIVSETNWRITPHDIGIIYNLSTADSDTILTTESLAEWNDLITDLYSLPFGTPTYIYQETKFEELNVLYSQDIINYSVTQSELWDLIEPNTVAQILDPGFNHLILTMMSYLHI</sequence>
<accession>A0A2Z4M8Y6</accession>
<proteinExistence type="predicted"/>
<name>A0A2Z4M8Y6_9AGAM</name>